<reference evidence="2" key="1">
    <citation type="journal article" date="2019" name="Int. J. Syst. Evol. Microbiol.">
        <title>The Global Catalogue of Microorganisms (GCM) 10K type strain sequencing project: providing services to taxonomists for standard genome sequencing and annotation.</title>
        <authorList>
            <consortium name="The Broad Institute Genomics Platform"/>
            <consortium name="The Broad Institute Genome Sequencing Center for Infectious Disease"/>
            <person name="Wu L."/>
            <person name="Ma J."/>
        </authorList>
    </citation>
    <scope>NUCLEOTIDE SEQUENCE [LARGE SCALE GENOMIC DNA]</scope>
    <source>
        <strain evidence="2">JCM 14545</strain>
    </source>
</reference>
<organism evidence="1 2">
    <name type="scientific">Amycolatopsis minnesotensis</name>
    <dbReference type="NCBI Taxonomy" id="337894"/>
    <lineage>
        <taxon>Bacteria</taxon>
        <taxon>Bacillati</taxon>
        <taxon>Actinomycetota</taxon>
        <taxon>Actinomycetes</taxon>
        <taxon>Pseudonocardiales</taxon>
        <taxon>Pseudonocardiaceae</taxon>
        <taxon>Amycolatopsis</taxon>
    </lineage>
</organism>
<protein>
    <recommendedName>
        <fullName evidence="3">RES domain-containing protein</fullName>
    </recommendedName>
</protein>
<dbReference type="RefSeq" id="WP_344417589.1">
    <property type="nucleotide sequence ID" value="NZ_BAAANN010000009.1"/>
</dbReference>
<proteinExistence type="predicted"/>
<evidence type="ECO:0008006" key="3">
    <source>
        <dbReference type="Google" id="ProtNLM"/>
    </source>
</evidence>
<comment type="caution">
    <text evidence="1">The sequence shown here is derived from an EMBL/GenBank/DDBJ whole genome shotgun (WGS) entry which is preliminary data.</text>
</comment>
<sequence>MIIISTQAMRPWTVSIAGDTTTFSAVSAVSAVSSVDDHTADAALPRVWGGRGLGVHRVDLPGLHASLVETMKHPAYWAARARHGLSTGRGTTEAWSMPHHDTDDDFVYFTGPCGNPGSDVGYRSAAVFTIELVDLRGLRVRLTAHLSPAS</sequence>
<dbReference type="EMBL" id="BAAANN010000009">
    <property type="protein sequence ID" value="GAA1956407.1"/>
    <property type="molecule type" value="Genomic_DNA"/>
</dbReference>
<name>A0ABP5C2U6_9PSEU</name>
<evidence type="ECO:0000313" key="1">
    <source>
        <dbReference type="EMBL" id="GAA1956407.1"/>
    </source>
</evidence>
<dbReference type="Proteomes" id="UP001501116">
    <property type="component" value="Unassembled WGS sequence"/>
</dbReference>
<evidence type="ECO:0000313" key="2">
    <source>
        <dbReference type="Proteomes" id="UP001501116"/>
    </source>
</evidence>
<keyword evidence="2" id="KW-1185">Reference proteome</keyword>
<gene>
    <name evidence="1" type="ORF">GCM10009754_27920</name>
</gene>
<accession>A0ABP5C2U6</accession>